<evidence type="ECO:0000313" key="4">
    <source>
        <dbReference type="Proteomes" id="UP000533637"/>
    </source>
</evidence>
<reference evidence="3 4" key="1">
    <citation type="submission" date="2020-08" db="EMBL/GenBank/DDBJ databases">
        <title>Genomic Encyclopedia of Type Strains, Phase IV (KMG-IV): sequencing the most valuable type-strain genomes for metagenomic binning, comparative biology and taxonomic classification.</title>
        <authorList>
            <person name="Goeker M."/>
        </authorList>
    </citation>
    <scope>NUCLEOTIDE SEQUENCE [LARGE SCALE GENOMIC DNA]</scope>
    <source>
        <strain evidence="3 4">DSM 102983</strain>
    </source>
</reference>
<sequence>MVDNKEQVILEVIIKNDVASKRIKENKQDIVELREEQSLLNKTTLEGKEAYKRYEDEIKNLRKHNVLLNQEIRNNNKSIEDQEGSLQSMRAELSRLNKVYVNLSQIERESAKGRDLQKKIKTLNDEIKITEQGLGDFRRSVGGYEEAIKVAANETGIFSKVNSSLKSVITPFQPLYKKVRQEVGLLTVDYKLNSAATTQMSGAQKAAAVSSNLLSAGLKILKIALFSTGIGAIVVVLGSLVAYLTKTQKGTEFLSNAMAGLGAAINVIIDRVAKFGGALVKVFSGDFKGAAQDMKATFAGIGDELQREIKLAYELNNISQQLEKQEVMLNMQRAASRKEIERLKMISDDTTKSAKERIAAAKQASEMEQADMKQQIELGEKKLANILGQKEVTQEVRDMLDAVSKGAMSADDAISQLGLSESTVSDLKDFADLFQNVVDKQRDSYTKQIELQNKTNSIAKESSRKILETKKAQQTKELELIRQAEDTALSLVKEGIEKQRQTINLQYDRQIEDLKRKLSSEKNLTDAAKKALNDSMVLAEQKRDADLKKLSDESIQVLIRKETERIQLQLDSVKEGTSQEHDLRLSLIEQNRQAELAANLQLAEELRQSEADINAAYNKQITDENEAFRKEQFDRQSEYIRLEWENKILRAKEGTLQEYDLKLQQAQAEYDLLVNMDAATKAALYESDAEYTNAVLQSQKMITEAKRAQVNAENEFVLMQIEAAATVTDAFSSMIDTFAEDNENLAAFAKTIALFNIGLSTAEALAKGVASAQAVGFPANIPAIATTIAAIMTNIAKAKQLVNKEKNPKYADGGEISGPSHASGGVLIEAEGGEGIINKHSMSNPLLRSIASAVNVAGGGVPFSNVPIFPSVSGGGFDTAELKAVFVEALKEMPVPVVSVVEFTEVQDRVKMIQNNSTI</sequence>
<dbReference type="Proteomes" id="UP000533637">
    <property type="component" value="Unassembled WGS sequence"/>
</dbReference>
<organism evidence="3 4">
    <name type="scientific">Parabacteroides faecis</name>
    <dbReference type="NCBI Taxonomy" id="1217282"/>
    <lineage>
        <taxon>Bacteria</taxon>
        <taxon>Pseudomonadati</taxon>
        <taxon>Bacteroidota</taxon>
        <taxon>Bacteroidia</taxon>
        <taxon>Bacteroidales</taxon>
        <taxon>Tannerellaceae</taxon>
        <taxon>Parabacteroides</taxon>
    </lineage>
</organism>
<evidence type="ECO:0000256" key="1">
    <source>
        <dbReference type="SAM" id="Coils"/>
    </source>
</evidence>
<name>A0ABR6KMA2_9BACT</name>
<accession>A0ABR6KMA2</accession>
<keyword evidence="2" id="KW-0812">Transmembrane</keyword>
<keyword evidence="1" id="KW-0175">Coiled coil</keyword>
<feature type="coiled-coil region" evidence="1">
    <location>
        <begin position="464"/>
        <end position="531"/>
    </location>
</feature>
<protein>
    <submittedName>
        <fullName evidence="3">Myosin heavy subunit</fullName>
    </submittedName>
</protein>
<dbReference type="RefSeq" id="WP_183671010.1">
    <property type="nucleotide sequence ID" value="NZ_BMPB01000012.1"/>
</dbReference>
<evidence type="ECO:0000313" key="3">
    <source>
        <dbReference type="EMBL" id="MBB4622635.1"/>
    </source>
</evidence>
<evidence type="ECO:0000256" key="2">
    <source>
        <dbReference type="SAM" id="Phobius"/>
    </source>
</evidence>
<comment type="caution">
    <text evidence="3">The sequence shown here is derived from an EMBL/GenBank/DDBJ whole genome shotgun (WGS) entry which is preliminary data.</text>
</comment>
<feature type="coiled-coil region" evidence="1">
    <location>
        <begin position="649"/>
        <end position="676"/>
    </location>
</feature>
<proteinExistence type="predicted"/>
<keyword evidence="4" id="KW-1185">Reference proteome</keyword>
<feature type="transmembrane region" description="Helical" evidence="2">
    <location>
        <begin position="223"/>
        <end position="244"/>
    </location>
</feature>
<gene>
    <name evidence="3" type="ORF">GGQ57_002535</name>
</gene>
<feature type="coiled-coil region" evidence="1">
    <location>
        <begin position="16"/>
        <end position="126"/>
    </location>
</feature>
<keyword evidence="2" id="KW-1133">Transmembrane helix</keyword>
<dbReference type="EMBL" id="JACHOC010000004">
    <property type="protein sequence ID" value="MBB4622635.1"/>
    <property type="molecule type" value="Genomic_DNA"/>
</dbReference>
<keyword evidence="2" id="KW-0472">Membrane</keyword>